<accession>K0ESY2</accession>
<dbReference type="AlphaFoldDB" id="K0ESY2"/>
<dbReference type="GO" id="GO:0004540">
    <property type="term" value="F:RNA nuclease activity"/>
    <property type="evidence" value="ECO:0007669"/>
    <property type="project" value="InterPro"/>
</dbReference>
<feature type="domain" description="Colicin D C-terminal" evidence="2">
    <location>
        <begin position="288"/>
        <end position="372"/>
    </location>
</feature>
<feature type="region of interest" description="Disordered" evidence="1">
    <location>
        <begin position="30"/>
        <end position="69"/>
    </location>
</feature>
<evidence type="ECO:0000259" key="2">
    <source>
        <dbReference type="Pfam" id="PF11429"/>
    </source>
</evidence>
<dbReference type="SUPFAM" id="SSF102824">
    <property type="entry name" value="Colicin D/E5 nuclease domain"/>
    <property type="match status" value="1"/>
</dbReference>
<keyword evidence="4" id="KW-1185">Reference proteome</keyword>
<dbReference type="InterPro" id="IPR038233">
    <property type="entry name" value="Colicin_D/E5_nuclease"/>
</dbReference>
<gene>
    <name evidence="3" type="ORF">O3I_024760</name>
</gene>
<dbReference type="RefSeq" id="WP_014985758.1">
    <property type="nucleotide sequence ID" value="NC_018681.1"/>
</dbReference>
<dbReference type="InterPro" id="IPR024440">
    <property type="entry name" value="ColicinD_C"/>
</dbReference>
<evidence type="ECO:0000313" key="4">
    <source>
        <dbReference type="Proteomes" id="UP000006304"/>
    </source>
</evidence>
<dbReference type="EMBL" id="CP003876">
    <property type="protein sequence ID" value="AFU02903.1"/>
    <property type="molecule type" value="Genomic_DNA"/>
</dbReference>
<dbReference type="KEGG" id="nbr:O3I_024760"/>
<protein>
    <submittedName>
        <fullName evidence="3">Putative colicin activity protein</fullName>
    </submittedName>
</protein>
<dbReference type="InterPro" id="IPR037178">
    <property type="entry name" value="ColicinD_C_sf"/>
</dbReference>
<name>K0ESY2_NOCB7</name>
<proteinExistence type="predicted"/>
<organism evidence="3 4">
    <name type="scientific">Nocardia brasiliensis (strain ATCC 700358 / HUJEG-1)</name>
    <dbReference type="NCBI Taxonomy" id="1133849"/>
    <lineage>
        <taxon>Bacteria</taxon>
        <taxon>Bacillati</taxon>
        <taxon>Actinomycetota</taxon>
        <taxon>Actinomycetes</taxon>
        <taxon>Mycobacteriales</taxon>
        <taxon>Nocardiaceae</taxon>
        <taxon>Nocardia</taxon>
    </lineage>
</organism>
<dbReference type="Pfam" id="PF11429">
    <property type="entry name" value="Colicin_D"/>
    <property type="match status" value="1"/>
</dbReference>
<sequence>MPGAGNDLLSQLDRAARLHEQGVLSDQQFAELKQQLLGATSTPPSTPSPPPARTESAPPATSSTGGSDPRIPALLVLGLAGFVSGGLRLRQVRDGPAPAQAPDTGDGSGTSYELNDGTIVEFDPSGRFVTPSWVEGGMDTATSVHIFPKPEVTADNPSLRERGLPATIEGGITLPSSPNDTMYLSRVPGPEGDNHHWYIAYTFLDPRLDDPASSTKPGWVPYALIVEDQNGYHQVTDPPAKGSAAATAMAAGLAMWGFQRQPPGQGSRGPGGTIKYTDPVPFKAEPRQLQKKYKHAGDFGVNKPWGKAGEAEYKDALQKHIDNPDTKHIQGTYRGDPAILNYNPNTGLVVVQSPTGGFVTGWKVNSEQAENILQRGSLGGG</sequence>
<evidence type="ECO:0000313" key="3">
    <source>
        <dbReference type="EMBL" id="AFU02903.1"/>
    </source>
</evidence>
<reference evidence="3 4" key="1">
    <citation type="journal article" date="2012" name="J. Bacteriol.">
        <title>Complete genome sequence of Nocardia brasiliensis HUJEG-1.</title>
        <authorList>
            <person name="Vera-Cabrera L."/>
            <person name="Ortiz-Lopez R."/>
            <person name="Elizondo-Gonzalez R."/>
            <person name="Perez-Maya A.A."/>
            <person name="Ocampo-Candiani J."/>
        </authorList>
    </citation>
    <scope>NUCLEOTIDE SEQUENCE [LARGE SCALE GENOMIC DNA]</scope>
    <source>
        <strain evidence="4">ATCC 700358</strain>
    </source>
</reference>
<evidence type="ECO:0000256" key="1">
    <source>
        <dbReference type="SAM" id="MobiDB-lite"/>
    </source>
</evidence>
<dbReference type="HOGENOM" id="CLU_725283_0_0_11"/>
<feature type="compositionally biased region" description="Low complexity" evidence="1">
    <location>
        <begin position="53"/>
        <end position="64"/>
    </location>
</feature>
<dbReference type="STRING" id="1133849.O3I_024760"/>
<dbReference type="Gene3D" id="3.10.450.200">
    <property type="match status" value="1"/>
</dbReference>
<dbReference type="Proteomes" id="UP000006304">
    <property type="component" value="Chromosome"/>
</dbReference>